<reference evidence="1" key="1">
    <citation type="journal article" date="2022" name="Int. J. Mol. Sci.">
        <title>Draft Genome of Tanacetum Coccineum: Genomic Comparison of Closely Related Tanacetum-Family Plants.</title>
        <authorList>
            <person name="Yamashiro T."/>
            <person name="Shiraishi A."/>
            <person name="Nakayama K."/>
            <person name="Satake H."/>
        </authorList>
    </citation>
    <scope>NUCLEOTIDE SEQUENCE</scope>
</reference>
<accession>A0ABQ5A0C7</accession>
<sequence length="218" mass="25603">MYDPIDIESVMHTMTLNPPDDNWYMDAGATSHMMTTQGLPNEDTTHEMQQHGELYPITTSMLQQIQPLGWHLEEIHVTWAHLEKKQTRLQLYTKSFKEIVHTEPGDGVASYNRKEFWKRFSEIRIKEIECPEGLNFEEFGAIHEGMALQNLNQFCHVSYEQDDRHFTSQAWNRLFRIKKQVVREYVMEFLSSFTFRNHIEELDVVDTMVFQLGGEGGA</sequence>
<reference evidence="1" key="2">
    <citation type="submission" date="2022-01" db="EMBL/GenBank/DDBJ databases">
        <authorList>
            <person name="Yamashiro T."/>
            <person name="Shiraishi A."/>
            <person name="Satake H."/>
            <person name="Nakayama K."/>
        </authorList>
    </citation>
    <scope>NUCLEOTIDE SEQUENCE</scope>
</reference>
<evidence type="ECO:0000313" key="1">
    <source>
        <dbReference type="EMBL" id="GJS96034.1"/>
    </source>
</evidence>
<gene>
    <name evidence="1" type="ORF">Tco_0803002</name>
</gene>
<dbReference type="Proteomes" id="UP001151760">
    <property type="component" value="Unassembled WGS sequence"/>
</dbReference>
<evidence type="ECO:0000313" key="2">
    <source>
        <dbReference type="Proteomes" id="UP001151760"/>
    </source>
</evidence>
<keyword evidence="2" id="KW-1185">Reference proteome</keyword>
<comment type="caution">
    <text evidence="1">The sequence shown here is derived from an EMBL/GenBank/DDBJ whole genome shotgun (WGS) entry which is preliminary data.</text>
</comment>
<organism evidence="1 2">
    <name type="scientific">Tanacetum coccineum</name>
    <dbReference type="NCBI Taxonomy" id="301880"/>
    <lineage>
        <taxon>Eukaryota</taxon>
        <taxon>Viridiplantae</taxon>
        <taxon>Streptophyta</taxon>
        <taxon>Embryophyta</taxon>
        <taxon>Tracheophyta</taxon>
        <taxon>Spermatophyta</taxon>
        <taxon>Magnoliopsida</taxon>
        <taxon>eudicotyledons</taxon>
        <taxon>Gunneridae</taxon>
        <taxon>Pentapetalae</taxon>
        <taxon>asterids</taxon>
        <taxon>campanulids</taxon>
        <taxon>Asterales</taxon>
        <taxon>Asteraceae</taxon>
        <taxon>Asteroideae</taxon>
        <taxon>Anthemideae</taxon>
        <taxon>Anthemidinae</taxon>
        <taxon>Tanacetum</taxon>
    </lineage>
</organism>
<proteinExistence type="predicted"/>
<protein>
    <submittedName>
        <fullName evidence="1">Uncharacterized protein</fullName>
    </submittedName>
</protein>
<name>A0ABQ5A0C7_9ASTR</name>
<dbReference type="EMBL" id="BQNB010011856">
    <property type="protein sequence ID" value="GJS96034.1"/>
    <property type="molecule type" value="Genomic_DNA"/>
</dbReference>